<evidence type="ECO:0000313" key="1">
    <source>
        <dbReference type="EMBL" id="KEQ95592.1"/>
    </source>
</evidence>
<dbReference type="OrthoDB" id="3889487at2759"/>
<gene>
    <name evidence="1" type="ORF">AUEXF2481DRAFT_677529</name>
</gene>
<dbReference type="RefSeq" id="XP_013344312.1">
    <property type="nucleotide sequence ID" value="XM_013488858.1"/>
</dbReference>
<evidence type="ECO:0000313" key="2">
    <source>
        <dbReference type="Proteomes" id="UP000030641"/>
    </source>
</evidence>
<dbReference type="InParanoid" id="A0A074YNC8"/>
<dbReference type="AlphaFoldDB" id="A0A074YNC8"/>
<accession>A0A074YNC8</accession>
<dbReference type="EMBL" id="KL584758">
    <property type="protein sequence ID" value="KEQ95592.1"/>
    <property type="molecule type" value="Genomic_DNA"/>
</dbReference>
<sequence length="238" mass="27337">MRLGNITRASKVALNTATRYVLTDGHAIRASRYNSEASDASSLLRNQFMFADLILHELGHAYWLNVMIIKNNDRPFCRDDYISEEGLVMQAAVHAGLVLSTEIANVYVPTRPFGLKATRWPESQSAQHWETRSSYVKTGGRFDTHYVYIRQFFTDTFWDEELPRWGRIALSSITALGVRRELPHYYLEYDPAESPVPRKKRNSYDGLETDDLMPGTKEHTIVSRDWDITLGPLQDFDG</sequence>
<dbReference type="Proteomes" id="UP000030641">
    <property type="component" value="Unassembled WGS sequence"/>
</dbReference>
<keyword evidence="2" id="KW-1185">Reference proteome</keyword>
<reference evidence="1 2" key="1">
    <citation type="journal article" date="2014" name="BMC Genomics">
        <title>Genome sequencing of four Aureobasidium pullulans varieties: biotechnological potential, stress tolerance, and description of new species.</title>
        <authorList>
            <person name="Gostin Ar C."/>
            <person name="Ohm R.A."/>
            <person name="Kogej T."/>
            <person name="Sonjak S."/>
            <person name="Turk M."/>
            <person name="Zajc J."/>
            <person name="Zalar P."/>
            <person name="Grube M."/>
            <person name="Sun H."/>
            <person name="Han J."/>
            <person name="Sharma A."/>
            <person name="Chiniquy J."/>
            <person name="Ngan C.Y."/>
            <person name="Lipzen A."/>
            <person name="Barry K."/>
            <person name="Grigoriev I.V."/>
            <person name="Gunde-Cimerman N."/>
        </authorList>
    </citation>
    <scope>NUCLEOTIDE SEQUENCE [LARGE SCALE GENOMIC DNA]</scope>
    <source>
        <strain evidence="1 2">EXF-2481</strain>
    </source>
</reference>
<protein>
    <submittedName>
        <fullName evidence="1">Uncharacterized protein</fullName>
    </submittedName>
</protein>
<dbReference type="HOGENOM" id="CLU_1165649_0_0_1"/>
<name>A0A074YNC8_AURSE</name>
<dbReference type="GeneID" id="25370429"/>
<organism evidence="1 2">
    <name type="scientific">Aureobasidium subglaciale (strain EXF-2481)</name>
    <name type="common">Aureobasidium pullulans var. subglaciale</name>
    <dbReference type="NCBI Taxonomy" id="1043005"/>
    <lineage>
        <taxon>Eukaryota</taxon>
        <taxon>Fungi</taxon>
        <taxon>Dikarya</taxon>
        <taxon>Ascomycota</taxon>
        <taxon>Pezizomycotina</taxon>
        <taxon>Dothideomycetes</taxon>
        <taxon>Dothideomycetidae</taxon>
        <taxon>Dothideales</taxon>
        <taxon>Saccotheciaceae</taxon>
        <taxon>Aureobasidium</taxon>
    </lineage>
</organism>
<proteinExistence type="predicted"/>